<evidence type="ECO:0000256" key="1">
    <source>
        <dbReference type="SAM" id="MobiDB-lite"/>
    </source>
</evidence>
<reference evidence="2 3" key="1">
    <citation type="submission" date="2019-02" db="EMBL/GenBank/DDBJ databases">
        <title>Genome sequencing of the rare red list fungi Antrodiella citrinella (Flaviporus citrinellus).</title>
        <authorList>
            <person name="Buettner E."/>
            <person name="Kellner H."/>
        </authorList>
    </citation>
    <scope>NUCLEOTIDE SEQUENCE [LARGE SCALE GENOMIC DNA]</scope>
    <source>
        <strain evidence="2 3">DSM 108506</strain>
    </source>
</reference>
<keyword evidence="3" id="KW-1185">Reference proteome</keyword>
<feature type="compositionally biased region" description="Polar residues" evidence="1">
    <location>
        <begin position="113"/>
        <end position="124"/>
    </location>
</feature>
<protein>
    <recommendedName>
        <fullName evidence="4">CRIB domain-containing protein</fullName>
    </recommendedName>
</protein>
<dbReference type="AlphaFoldDB" id="A0A4S4MGX3"/>
<evidence type="ECO:0008006" key="4">
    <source>
        <dbReference type="Google" id="ProtNLM"/>
    </source>
</evidence>
<name>A0A4S4MGX3_9APHY</name>
<evidence type="ECO:0000313" key="3">
    <source>
        <dbReference type="Proteomes" id="UP000308730"/>
    </source>
</evidence>
<gene>
    <name evidence="2" type="ORF">EUX98_g8217</name>
</gene>
<feature type="region of interest" description="Disordered" evidence="1">
    <location>
        <begin position="103"/>
        <end position="124"/>
    </location>
</feature>
<evidence type="ECO:0000313" key="2">
    <source>
        <dbReference type="EMBL" id="THH22370.1"/>
    </source>
</evidence>
<dbReference type="Proteomes" id="UP000308730">
    <property type="component" value="Unassembled WGS sequence"/>
</dbReference>
<dbReference type="OrthoDB" id="8963340at2759"/>
<accession>A0A4S4MGX3</accession>
<organism evidence="2 3">
    <name type="scientific">Antrodiella citrinella</name>
    <dbReference type="NCBI Taxonomy" id="2447956"/>
    <lineage>
        <taxon>Eukaryota</taxon>
        <taxon>Fungi</taxon>
        <taxon>Dikarya</taxon>
        <taxon>Basidiomycota</taxon>
        <taxon>Agaricomycotina</taxon>
        <taxon>Agaricomycetes</taxon>
        <taxon>Polyporales</taxon>
        <taxon>Steccherinaceae</taxon>
        <taxon>Antrodiella</taxon>
    </lineage>
</organism>
<proteinExistence type="predicted"/>
<sequence>MTSYVDLQRALTIGVRGCPFNHANIPRYVRQRFFIASFRAVHTNAPPSSVPFIFLCSGSRPLLSLFTHVMSPGIRSPKPRRAPAMQHSISGPVEGSFAHVSHIPSQNDERRSTPSTIDPTTPHTAITDNKVVNIVVAAATPPKHSRSPSISKPLEGSFRHIGHMAYELEKGLVMKGVDPSWHDAVQFQFLPREPKKTPTHIGARDLPIR</sequence>
<dbReference type="EMBL" id="SGPM01000419">
    <property type="protein sequence ID" value="THH22370.1"/>
    <property type="molecule type" value="Genomic_DNA"/>
</dbReference>
<comment type="caution">
    <text evidence="2">The sequence shown here is derived from an EMBL/GenBank/DDBJ whole genome shotgun (WGS) entry which is preliminary data.</text>
</comment>